<evidence type="ECO:0000313" key="2">
    <source>
        <dbReference type="EMBL" id="QMU30754.1"/>
    </source>
</evidence>
<keyword evidence="3" id="KW-1185">Reference proteome</keyword>
<reference evidence="2 3" key="2">
    <citation type="submission" date="2020-08" db="EMBL/GenBank/DDBJ databases">
        <title>Adhaeribacter dokdonensis sp. nov., isolated from the rhizosphere of Elymus tsukushiensis, a plant native to the Dokdo Islands, Republic of Korea.</title>
        <authorList>
            <person name="Ghim S.Y."/>
        </authorList>
    </citation>
    <scope>NUCLEOTIDE SEQUENCE [LARGE SCALE GENOMIC DNA]</scope>
    <source>
        <strain evidence="2 3">KUDC8001</strain>
    </source>
</reference>
<dbReference type="EMBL" id="CP055153">
    <property type="protein sequence ID" value="QMU30754.1"/>
    <property type="molecule type" value="Genomic_DNA"/>
</dbReference>
<sequence>METADQKVVDILQELTQFINDGHKGYEHAAKETTNPQLRQLYQTLAGQRAEFAQELNEIIKNHGGTAETSTTTKGKIFRQWIDAKAALTNRDDNSILDSNLFGEEWAQKAYNNALQQTNLPQPIHQMVERQKKALEQTYQTLQKLRDAD</sequence>
<dbReference type="InterPro" id="IPR011971">
    <property type="entry name" value="CHP02284"/>
</dbReference>
<dbReference type="RefSeq" id="WP_182413196.1">
    <property type="nucleotide sequence ID" value="NZ_CP055153.1"/>
</dbReference>
<dbReference type="KEGG" id="add:HUW48_23200"/>
<proteinExistence type="predicted"/>
<dbReference type="NCBIfam" id="TIGR02284">
    <property type="entry name" value="PA2169 family four-helix-bundle protein"/>
    <property type="match status" value="1"/>
</dbReference>
<evidence type="ECO:0000313" key="3">
    <source>
        <dbReference type="Proteomes" id="UP000514509"/>
    </source>
</evidence>
<reference evidence="2 3" key="1">
    <citation type="submission" date="2020-06" db="EMBL/GenBank/DDBJ databases">
        <authorList>
            <person name="Hwang Y.J."/>
        </authorList>
    </citation>
    <scope>NUCLEOTIDE SEQUENCE [LARGE SCALE GENOMIC DNA]</scope>
    <source>
        <strain evidence="2 3">KUDC8001</strain>
    </source>
</reference>
<dbReference type="AlphaFoldDB" id="A0A7L7LDH7"/>
<dbReference type="InterPro" id="IPR019052">
    <property type="entry name" value="DUF2383"/>
</dbReference>
<name>A0A7L7LDH7_9BACT</name>
<feature type="domain" description="DUF2383" evidence="1">
    <location>
        <begin position="8"/>
        <end position="117"/>
    </location>
</feature>
<dbReference type="Pfam" id="PF09537">
    <property type="entry name" value="DUF2383"/>
    <property type="match status" value="1"/>
</dbReference>
<dbReference type="Proteomes" id="UP000514509">
    <property type="component" value="Chromosome"/>
</dbReference>
<dbReference type="InterPro" id="IPR016920">
    <property type="entry name" value="UCP029477"/>
</dbReference>
<dbReference type="PIRSF" id="PIRSF029477">
    <property type="entry name" value="UCP029477"/>
    <property type="match status" value="1"/>
</dbReference>
<evidence type="ECO:0000259" key="1">
    <source>
        <dbReference type="Pfam" id="PF09537"/>
    </source>
</evidence>
<protein>
    <submittedName>
        <fullName evidence="2">PA2169 family four-helix-bundle protein</fullName>
    </submittedName>
</protein>
<organism evidence="2 3">
    <name type="scientific">Adhaeribacter radiodurans</name>
    <dbReference type="NCBI Taxonomy" id="2745197"/>
    <lineage>
        <taxon>Bacteria</taxon>
        <taxon>Pseudomonadati</taxon>
        <taxon>Bacteroidota</taxon>
        <taxon>Cytophagia</taxon>
        <taxon>Cytophagales</taxon>
        <taxon>Hymenobacteraceae</taxon>
        <taxon>Adhaeribacter</taxon>
    </lineage>
</organism>
<dbReference type="SUPFAM" id="SSF47240">
    <property type="entry name" value="Ferritin-like"/>
    <property type="match status" value="1"/>
</dbReference>
<dbReference type="InterPro" id="IPR012347">
    <property type="entry name" value="Ferritin-like"/>
</dbReference>
<dbReference type="Gene3D" id="1.20.1260.10">
    <property type="match status" value="1"/>
</dbReference>
<gene>
    <name evidence="2" type="ORF">HUW48_23200</name>
</gene>
<accession>A0A7L7LDH7</accession>
<dbReference type="InterPro" id="IPR009078">
    <property type="entry name" value="Ferritin-like_SF"/>
</dbReference>